<dbReference type="RefSeq" id="WP_146784950.1">
    <property type="nucleotide sequence ID" value="NZ_CP042434.1"/>
</dbReference>
<dbReference type="PROSITE" id="PS50850">
    <property type="entry name" value="MFS"/>
    <property type="match status" value="1"/>
</dbReference>
<feature type="transmembrane region" description="Helical" evidence="4">
    <location>
        <begin position="122"/>
        <end position="142"/>
    </location>
</feature>
<dbReference type="KEGG" id="agi:FSB73_17125"/>
<feature type="transmembrane region" description="Helical" evidence="4">
    <location>
        <begin position="360"/>
        <end position="380"/>
    </location>
</feature>
<organism evidence="6 7">
    <name type="scientific">Arachidicoccus ginsenosidivorans</name>
    <dbReference type="NCBI Taxonomy" id="496057"/>
    <lineage>
        <taxon>Bacteria</taxon>
        <taxon>Pseudomonadati</taxon>
        <taxon>Bacteroidota</taxon>
        <taxon>Chitinophagia</taxon>
        <taxon>Chitinophagales</taxon>
        <taxon>Chitinophagaceae</taxon>
        <taxon>Arachidicoccus</taxon>
    </lineage>
</organism>
<reference evidence="6 7" key="1">
    <citation type="journal article" date="2017" name="Int. J. Syst. Evol. Microbiol.">
        <title>Arachidicoccus ginsenosidivorans sp. nov., with ginsenoside-converting activity isolated from ginseng cultivating soil.</title>
        <authorList>
            <person name="Siddiqi M.Z."/>
            <person name="Aslam Z."/>
            <person name="Im W.T."/>
        </authorList>
    </citation>
    <scope>NUCLEOTIDE SEQUENCE [LARGE SCALE GENOMIC DNA]</scope>
    <source>
        <strain evidence="6 7">Gsoil 809</strain>
    </source>
</reference>
<feature type="transmembrane region" description="Helical" evidence="4">
    <location>
        <begin position="386"/>
        <end position="404"/>
    </location>
</feature>
<dbReference type="AlphaFoldDB" id="A0A5B8VPS9"/>
<sequence>MTKSLIKKSHKITRRQQHYAKDGQGLSKRLLLLMSITTGVVVANNYYNQPLLGLMAKDFGVSELQISSIPMLTQIGYAFGLFFIVPLGDKLKRKKLILADFAFIIIALVGMALSTTPFQLKLFSFLIGFSAVIAQLLVPMAAQLSTDDKRGSAIGTVMSGLLMGILASRTLSGYIGAHFGWQAIYYIAAGLIFLLFFCLVRLLPEINPDFKGTYPALLKSIITQFRTQPGLRLASFRGAFDFACFSVFWTTIVFLLEGAPFHMGSDVAGAMGLVGIAGAIVASYVGKLSDRGSKNKLIMMGILIVLLSWVVLGFSGKSMVGLIIGAFLLDWGVQSVHITNQAIIFQGNPTARNRINTVYMVWYFIGGSLGTLVGGAIWFYTGWLGTALSGVILSLMMLVLHIIGSRHLSGPVDA</sequence>
<keyword evidence="1 4" id="KW-0812">Transmembrane</keyword>
<feature type="transmembrane region" description="Helical" evidence="4">
    <location>
        <begin position="97"/>
        <end position="116"/>
    </location>
</feature>
<evidence type="ECO:0000256" key="1">
    <source>
        <dbReference type="ARBA" id="ARBA00022692"/>
    </source>
</evidence>
<dbReference type="Pfam" id="PF07690">
    <property type="entry name" value="MFS_1"/>
    <property type="match status" value="1"/>
</dbReference>
<gene>
    <name evidence="6" type="ORF">FSB73_17125</name>
</gene>
<dbReference type="InterPro" id="IPR036259">
    <property type="entry name" value="MFS_trans_sf"/>
</dbReference>
<dbReference type="CDD" id="cd17324">
    <property type="entry name" value="MFS_NepI_like"/>
    <property type="match status" value="1"/>
</dbReference>
<keyword evidence="2 4" id="KW-1133">Transmembrane helix</keyword>
<evidence type="ECO:0000256" key="2">
    <source>
        <dbReference type="ARBA" id="ARBA00022989"/>
    </source>
</evidence>
<dbReference type="SUPFAM" id="SSF103473">
    <property type="entry name" value="MFS general substrate transporter"/>
    <property type="match status" value="1"/>
</dbReference>
<feature type="transmembrane region" description="Helical" evidence="4">
    <location>
        <begin position="30"/>
        <end position="47"/>
    </location>
</feature>
<feature type="transmembrane region" description="Helical" evidence="4">
    <location>
        <begin position="183"/>
        <end position="203"/>
    </location>
</feature>
<feature type="transmembrane region" description="Helical" evidence="4">
    <location>
        <begin position="267"/>
        <end position="285"/>
    </location>
</feature>
<keyword evidence="3 4" id="KW-0472">Membrane</keyword>
<dbReference type="InterPro" id="IPR020846">
    <property type="entry name" value="MFS_dom"/>
</dbReference>
<feature type="transmembrane region" description="Helical" evidence="4">
    <location>
        <begin position="297"/>
        <end position="314"/>
    </location>
</feature>
<dbReference type="Proteomes" id="UP000321291">
    <property type="component" value="Chromosome"/>
</dbReference>
<name>A0A5B8VPS9_9BACT</name>
<dbReference type="GO" id="GO:0022857">
    <property type="term" value="F:transmembrane transporter activity"/>
    <property type="evidence" value="ECO:0007669"/>
    <property type="project" value="InterPro"/>
</dbReference>
<dbReference type="InterPro" id="IPR011701">
    <property type="entry name" value="MFS"/>
</dbReference>
<evidence type="ECO:0000313" key="6">
    <source>
        <dbReference type="EMBL" id="QEC73141.1"/>
    </source>
</evidence>
<dbReference type="PANTHER" id="PTHR42910">
    <property type="entry name" value="TRANSPORTER SCO4007-RELATED"/>
    <property type="match status" value="1"/>
</dbReference>
<feature type="transmembrane region" description="Helical" evidence="4">
    <location>
        <begin position="154"/>
        <end position="177"/>
    </location>
</feature>
<dbReference type="Gene3D" id="1.20.1250.20">
    <property type="entry name" value="MFS general substrate transporter like domains"/>
    <property type="match status" value="1"/>
</dbReference>
<evidence type="ECO:0000259" key="5">
    <source>
        <dbReference type="PROSITE" id="PS50850"/>
    </source>
</evidence>
<evidence type="ECO:0000256" key="4">
    <source>
        <dbReference type="SAM" id="Phobius"/>
    </source>
</evidence>
<dbReference type="EMBL" id="CP042434">
    <property type="protein sequence ID" value="QEC73141.1"/>
    <property type="molecule type" value="Genomic_DNA"/>
</dbReference>
<keyword evidence="7" id="KW-1185">Reference proteome</keyword>
<dbReference type="OrthoDB" id="9815356at2"/>
<protein>
    <submittedName>
        <fullName evidence="6">MFS transporter</fullName>
    </submittedName>
</protein>
<feature type="transmembrane region" description="Helical" evidence="4">
    <location>
        <begin position="234"/>
        <end position="255"/>
    </location>
</feature>
<feature type="transmembrane region" description="Helical" evidence="4">
    <location>
        <begin position="67"/>
        <end position="85"/>
    </location>
</feature>
<evidence type="ECO:0000256" key="3">
    <source>
        <dbReference type="ARBA" id="ARBA00023136"/>
    </source>
</evidence>
<proteinExistence type="predicted"/>
<accession>A0A5B8VPS9</accession>
<feature type="domain" description="Major facilitator superfamily (MFS) profile" evidence="5">
    <location>
        <begin position="30"/>
        <end position="407"/>
    </location>
</feature>
<dbReference type="PANTHER" id="PTHR42910:SF1">
    <property type="entry name" value="MAJOR FACILITATOR SUPERFAMILY (MFS) PROFILE DOMAIN-CONTAINING PROTEIN"/>
    <property type="match status" value="1"/>
</dbReference>
<evidence type="ECO:0000313" key="7">
    <source>
        <dbReference type="Proteomes" id="UP000321291"/>
    </source>
</evidence>